<dbReference type="Proteomes" id="UP000007754">
    <property type="component" value="Chromosome 5"/>
</dbReference>
<evidence type="ECO:0000313" key="10">
    <source>
        <dbReference type="Proteomes" id="UP000007754"/>
    </source>
</evidence>
<dbReference type="GO" id="GO:0005737">
    <property type="term" value="C:cytoplasm"/>
    <property type="evidence" value="ECO:0007669"/>
    <property type="project" value="TreeGrafter"/>
</dbReference>
<gene>
    <name evidence="9" type="primary">ALDH3B2</name>
</gene>
<keyword evidence="7" id="KW-0732">Signal</keyword>
<organism evidence="9 10">
    <name type="scientific">Taeniopygia guttata</name>
    <name type="common">Zebra finch</name>
    <name type="synonym">Poephila guttata</name>
    <dbReference type="NCBI Taxonomy" id="59729"/>
    <lineage>
        <taxon>Eukaryota</taxon>
        <taxon>Metazoa</taxon>
        <taxon>Chordata</taxon>
        <taxon>Craniata</taxon>
        <taxon>Vertebrata</taxon>
        <taxon>Euteleostomi</taxon>
        <taxon>Archelosauria</taxon>
        <taxon>Archosauria</taxon>
        <taxon>Dinosauria</taxon>
        <taxon>Saurischia</taxon>
        <taxon>Theropoda</taxon>
        <taxon>Coelurosauria</taxon>
        <taxon>Aves</taxon>
        <taxon>Neognathae</taxon>
        <taxon>Neoaves</taxon>
        <taxon>Telluraves</taxon>
        <taxon>Australaves</taxon>
        <taxon>Passeriformes</taxon>
        <taxon>Passeroidea</taxon>
        <taxon>Estrildidae</taxon>
        <taxon>Estrildinae</taxon>
        <taxon>Taeniopygia</taxon>
    </lineage>
</organism>
<sequence length="595" mass="65402">MPISTLRSMSSNWILLYFTSRATTLSMDTGSSFQQLGMQQHLQPPRQQLSGYGKCSTTGSDPGKNPGKAAECSGGSGIEKGPVPMVCSTPCGNPYAGLVSHLRASWLSGKTRPMEYRVAQLEALGRFLDDKKQEILEATELDMGKPSFEAFFSEILLCKNELNITLNNLSHWMKDEHVDKNLVLQLDSAFIRKDPYGVVLIIAPWNYPIHLFLVPLIGAIAAGNCAIIKPSEIAKNTERLIAETLSCYLDNDCFAVVTGGVPETTRLLENKFDYIFFTGSSPVGRIVMTAAAKHLTPVTLELGGKNPCYVSDTCDVTNVARRVVWGRFFNAGQTCIAPDYLLCTIEMQEKLMPALRAAITEFFGPNPRESPDFGRIVSDKQFQRLRALLCSGRVAIGGQTDEAERYIAPTVLADVLPSDPAMQEEIFGPILPIVVIANMDEAIDFINARPRPLAVYAFSCDSKIVNQVLERTSSGGFCGNDTLMHLTLTSLPFGGIGRSKIPSPGHWELGVIHGLSHGEECEFLPAASVESVLDPLMSLRSQVVPSFQLLGQNSRKKILMKTWRTSYRILEILLGEEEIFGLRGHQFLLSQVKST</sequence>
<dbReference type="FunFam" id="3.40.309.10:FF:000003">
    <property type="entry name" value="Aldehyde dehydrogenase"/>
    <property type="match status" value="1"/>
</dbReference>
<keyword evidence="2 5" id="KW-0560">Oxidoreductase</keyword>
<reference evidence="9" key="2">
    <citation type="submission" date="2025-08" db="UniProtKB">
        <authorList>
            <consortium name="Ensembl"/>
        </authorList>
    </citation>
    <scope>IDENTIFICATION</scope>
</reference>
<dbReference type="InParanoid" id="A0A674HS57"/>
<dbReference type="Ensembl" id="ENSTGUT00000045227.1">
    <property type="protein sequence ID" value="ENSTGUP00000038586.1"/>
    <property type="gene ID" value="ENSTGUG00000007446.2"/>
</dbReference>
<keyword evidence="3" id="KW-0520">NAD</keyword>
<dbReference type="PANTHER" id="PTHR43570:SF2">
    <property type="entry name" value="ALDEHYDE DEHYDROGENASE FAMILY 3 MEMBER B1"/>
    <property type="match status" value="1"/>
</dbReference>
<dbReference type="GO" id="GO:0004029">
    <property type="term" value="F:aldehyde dehydrogenase (NAD+) activity"/>
    <property type="evidence" value="ECO:0007669"/>
    <property type="project" value="TreeGrafter"/>
</dbReference>
<dbReference type="InterPro" id="IPR016160">
    <property type="entry name" value="Ald_DH_CS_CYS"/>
</dbReference>
<evidence type="ECO:0000259" key="8">
    <source>
        <dbReference type="Pfam" id="PF00171"/>
    </source>
</evidence>
<dbReference type="SUPFAM" id="SSF53720">
    <property type="entry name" value="ALDH-like"/>
    <property type="match status" value="1"/>
</dbReference>
<evidence type="ECO:0000256" key="3">
    <source>
        <dbReference type="ARBA" id="ARBA00023027"/>
    </source>
</evidence>
<reference evidence="9" key="3">
    <citation type="submission" date="2025-09" db="UniProtKB">
        <authorList>
            <consortium name="Ensembl"/>
        </authorList>
    </citation>
    <scope>IDENTIFICATION</scope>
</reference>
<dbReference type="AlphaFoldDB" id="A0A674HS57"/>
<keyword evidence="10" id="KW-1185">Reference proteome</keyword>
<dbReference type="Gene3D" id="3.40.605.10">
    <property type="entry name" value="Aldehyde Dehydrogenase, Chain A, domain 1"/>
    <property type="match status" value="1"/>
</dbReference>
<dbReference type="InterPro" id="IPR029510">
    <property type="entry name" value="Ald_DH_CS_GLU"/>
</dbReference>
<evidence type="ECO:0000256" key="6">
    <source>
        <dbReference type="SAM" id="MobiDB-lite"/>
    </source>
</evidence>
<dbReference type="InterPro" id="IPR016162">
    <property type="entry name" value="Ald_DH_N"/>
</dbReference>
<dbReference type="PANTHER" id="PTHR43570">
    <property type="entry name" value="ALDEHYDE DEHYDROGENASE"/>
    <property type="match status" value="1"/>
</dbReference>
<evidence type="ECO:0000256" key="4">
    <source>
        <dbReference type="PROSITE-ProRule" id="PRU10007"/>
    </source>
</evidence>
<dbReference type="PROSITE" id="PS00687">
    <property type="entry name" value="ALDEHYDE_DEHYDR_GLU"/>
    <property type="match status" value="1"/>
</dbReference>
<dbReference type="FunFam" id="3.40.605.10:FF:000004">
    <property type="entry name" value="Aldehyde dehydrogenase"/>
    <property type="match status" value="1"/>
</dbReference>
<feature type="region of interest" description="Disordered" evidence="6">
    <location>
        <begin position="46"/>
        <end position="71"/>
    </location>
</feature>
<evidence type="ECO:0000256" key="5">
    <source>
        <dbReference type="RuleBase" id="RU003345"/>
    </source>
</evidence>
<dbReference type="GO" id="GO:0006081">
    <property type="term" value="P:aldehyde metabolic process"/>
    <property type="evidence" value="ECO:0007669"/>
    <property type="project" value="InterPro"/>
</dbReference>
<evidence type="ECO:0000256" key="1">
    <source>
        <dbReference type="ARBA" id="ARBA00009986"/>
    </source>
</evidence>
<feature type="chain" id="PRO_5025346970" evidence="7">
    <location>
        <begin position="25"/>
        <end position="595"/>
    </location>
</feature>
<accession>A0A674HS57</accession>
<dbReference type="InterPro" id="IPR012394">
    <property type="entry name" value="Aldehyde_DH_NAD(P)"/>
</dbReference>
<proteinExistence type="inferred from homology"/>
<feature type="domain" description="Aldehyde dehydrogenase" evidence="8">
    <location>
        <begin position="111"/>
        <end position="501"/>
    </location>
</feature>
<evidence type="ECO:0000256" key="2">
    <source>
        <dbReference type="ARBA" id="ARBA00023002"/>
    </source>
</evidence>
<feature type="signal peptide" evidence="7">
    <location>
        <begin position="1"/>
        <end position="24"/>
    </location>
</feature>
<reference evidence="9 10" key="1">
    <citation type="journal article" date="2010" name="Nature">
        <title>The genome of a songbird.</title>
        <authorList>
            <person name="Warren W.C."/>
            <person name="Clayton D.F."/>
            <person name="Ellegren H."/>
            <person name="Arnold A.P."/>
            <person name="Hillier L.W."/>
            <person name="Kunstner A."/>
            <person name="Searle S."/>
            <person name="White S."/>
            <person name="Vilella A.J."/>
            <person name="Fairley S."/>
            <person name="Heger A."/>
            <person name="Kong L."/>
            <person name="Ponting C.P."/>
            <person name="Jarvis E.D."/>
            <person name="Mello C.V."/>
            <person name="Minx P."/>
            <person name="Lovell P."/>
            <person name="Velho T.A."/>
            <person name="Ferris M."/>
            <person name="Balakrishnan C.N."/>
            <person name="Sinha S."/>
            <person name="Blatti C."/>
            <person name="London S.E."/>
            <person name="Li Y."/>
            <person name="Lin Y.C."/>
            <person name="George J."/>
            <person name="Sweedler J."/>
            <person name="Southey B."/>
            <person name="Gunaratne P."/>
            <person name="Watson M."/>
            <person name="Nam K."/>
            <person name="Backstrom N."/>
            <person name="Smeds L."/>
            <person name="Nabholz B."/>
            <person name="Itoh Y."/>
            <person name="Whitney O."/>
            <person name="Pfenning A.R."/>
            <person name="Howard J."/>
            <person name="Volker M."/>
            <person name="Skinner B.M."/>
            <person name="Griffin D.K."/>
            <person name="Ye L."/>
            <person name="McLaren W.M."/>
            <person name="Flicek P."/>
            <person name="Quesada V."/>
            <person name="Velasco G."/>
            <person name="Lopez-Otin C."/>
            <person name="Puente X.S."/>
            <person name="Olender T."/>
            <person name="Lancet D."/>
            <person name="Smit A.F."/>
            <person name="Hubley R."/>
            <person name="Konkel M.K."/>
            <person name="Walker J.A."/>
            <person name="Batzer M.A."/>
            <person name="Gu W."/>
            <person name="Pollock D.D."/>
            <person name="Chen L."/>
            <person name="Cheng Z."/>
            <person name="Eichler E.E."/>
            <person name="Stapley J."/>
            <person name="Slate J."/>
            <person name="Ekblom R."/>
            <person name="Birkhead T."/>
            <person name="Burke T."/>
            <person name="Burt D."/>
            <person name="Scharff C."/>
            <person name="Adam I."/>
            <person name="Richard H."/>
            <person name="Sultan M."/>
            <person name="Soldatov A."/>
            <person name="Lehrach H."/>
            <person name="Edwards S.V."/>
            <person name="Yang S.P."/>
            <person name="Li X."/>
            <person name="Graves T."/>
            <person name="Fulton L."/>
            <person name="Nelson J."/>
            <person name="Chinwalla A."/>
            <person name="Hou S."/>
            <person name="Mardis E.R."/>
            <person name="Wilson R.K."/>
        </authorList>
    </citation>
    <scope>NUCLEOTIDE SEQUENCE [LARGE SCALE GENOMIC DNA]</scope>
</reference>
<evidence type="ECO:0000256" key="7">
    <source>
        <dbReference type="SAM" id="SignalP"/>
    </source>
</evidence>
<dbReference type="GO" id="GO:0004028">
    <property type="term" value="F:3-chloroallyl aldehyde dehydrogenase activity"/>
    <property type="evidence" value="ECO:0007669"/>
    <property type="project" value="TreeGrafter"/>
</dbReference>
<dbReference type="InterPro" id="IPR016161">
    <property type="entry name" value="Ald_DH/histidinol_DH"/>
</dbReference>
<dbReference type="Gene3D" id="3.40.309.10">
    <property type="entry name" value="Aldehyde Dehydrogenase, Chain A, domain 2"/>
    <property type="match status" value="1"/>
</dbReference>
<dbReference type="PROSITE" id="PS00070">
    <property type="entry name" value="ALDEHYDE_DEHYDR_CYS"/>
    <property type="match status" value="1"/>
</dbReference>
<comment type="similarity">
    <text evidence="1 5">Belongs to the aldehyde dehydrogenase family.</text>
</comment>
<name>A0A674HS57_TAEGU</name>
<dbReference type="GeneTree" id="ENSGT00940000155904"/>
<evidence type="ECO:0000313" key="9">
    <source>
        <dbReference type="Ensembl" id="ENSTGUP00000038586.1"/>
    </source>
</evidence>
<dbReference type="Pfam" id="PF00171">
    <property type="entry name" value="Aldedh"/>
    <property type="match status" value="1"/>
</dbReference>
<feature type="active site" evidence="4">
    <location>
        <position position="301"/>
    </location>
</feature>
<protein>
    <submittedName>
        <fullName evidence="9">Aldehyde dehydrogenase 3 family member B2</fullName>
    </submittedName>
</protein>
<feature type="compositionally biased region" description="Polar residues" evidence="6">
    <location>
        <begin position="46"/>
        <end position="60"/>
    </location>
</feature>
<dbReference type="InterPro" id="IPR015590">
    <property type="entry name" value="Aldehyde_DH_dom"/>
</dbReference>
<dbReference type="InterPro" id="IPR016163">
    <property type="entry name" value="Ald_DH_C"/>
</dbReference>